<sequence>MILSLLVVNYNTESYICDLLQDLLAQTLPTDQWQVVIVNNSRNDQLQIMVRRFQSLLSCTIIQSPQNVGFGRAMNLAAEHAQGELLLLMNPDMRMLQDDYLEKLLEHAQQNPEFGVISTQVLDDDGQDVSTYHYYEFGQTLGYDNQICWFQGSLMLMDADVFTKMGGFDTDFFMYCEDVDLCYRLKKSGKPLLKYEALKIYHYGGASEPSRGLDFYLKYFKSRWLFAHKHLTPADFQALLENQNHKAKNRVRFYGVLRLLSQHYVEKYNKNLATRIIITKIQTESADWLYQK</sequence>
<proteinExistence type="inferred from homology"/>
<comment type="similarity">
    <text evidence="1">Belongs to the glycosyltransferase 2 family.</text>
</comment>
<reference evidence="5 6" key="1">
    <citation type="submission" date="2018-12" db="EMBL/GenBank/DDBJ databases">
        <authorList>
            <consortium name="Pathogen Informatics"/>
        </authorList>
    </citation>
    <scope>NUCLEOTIDE SEQUENCE [LARGE SCALE GENOMIC DNA]</scope>
    <source>
        <strain evidence="5 6">NCTC10297</strain>
    </source>
</reference>
<evidence type="ECO:0000256" key="2">
    <source>
        <dbReference type="ARBA" id="ARBA00022676"/>
    </source>
</evidence>
<organism evidence="5 6">
    <name type="scientific">Moraxella cuniculi</name>
    <dbReference type="NCBI Taxonomy" id="34061"/>
    <lineage>
        <taxon>Bacteria</taxon>
        <taxon>Pseudomonadati</taxon>
        <taxon>Pseudomonadota</taxon>
        <taxon>Gammaproteobacteria</taxon>
        <taxon>Moraxellales</taxon>
        <taxon>Moraxellaceae</taxon>
        <taxon>Moraxella</taxon>
    </lineage>
</organism>
<dbReference type="Pfam" id="PF00535">
    <property type="entry name" value="Glycos_transf_2"/>
    <property type="match status" value="1"/>
</dbReference>
<evidence type="ECO:0000256" key="1">
    <source>
        <dbReference type="ARBA" id="ARBA00006739"/>
    </source>
</evidence>
<evidence type="ECO:0000256" key="3">
    <source>
        <dbReference type="ARBA" id="ARBA00022679"/>
    </source>
</evidence>
<evidence type="ECO:0000313" key="5">
    <source>
        <dbReference type="EMBL" id="VEG13282.1"/>
    </source>
</evidence>
<dbReference type="KEGG" id="mcun:NCTC10297_01245"/>
<dbReference type="Proteomes" id="UP000274100">
    <property type="component" value="Chromosome"/>
</dbReference>
<feature type="domain" description="Glycosyltransferase 2-like" evidence="4">
    <location>
        <begin position="4"/>
        <end position="137"/>
    </location>
</feature>
<dbReference type="SUPFAM" id="SSF53448">
    <property type="entry name" value="Nucleotide-diphospho-sugar transferases"/>
    <property type="match status" value="1"/>
</dbReference>
<dbReference type="OrthoDB" id="9771846at2"/>
<dbReference type="PANTHER" id="PTHR43179">
    <property type="entry name" value="RHAMNOSYLTRANSFERASE WBBL"/>
    <property type="match status" value="1"/>
</dbReference>
<dbReference type="EC" id="2.4.-.-" evidence="5"/>
<evidence type="ECO:0000313" key="6">
    <source>
        <dbReference type="Proteomes" id="UP000274100"/>
    </source>
</evidence>
<dbReference type="InterPro" id="IPR029044">
    <property type="entry name" value="Nucleotide-diphossugar_trans"/>
</dbReference>
<evidence type="ECO:0000259" key="4">
    <source>
        <dbReference type="Pfam" id="PF00535"/>
    </source>
</evidence>
<dbReference type="EMBL" id="LR134343">
    <property type="protein sequence ID" value="VEG13282.1"/>
    <property type="molecule type" value="Genomic_DNA"/>
</dbReference>
<dbReference type="InterPro" id="IPR001173">
    <property type="entry name" value="Glyco_trans_2-like"/>
</dbReference>
<keyword evidence="2 5" id="KW-0328">Glycosyltransferase</keyword>
<dbReference type="AlphaFoldDB" id="A0A448GWY4"/>
<protein>
    <submittedName>
        <fullName evidence="5">dTDP-Rha:alpha-D-GlcNAc-pyrophosphate polyprenol, alpha-3-L-rhamnosyltransferase</fullName>
        <ecNumber evidence="5">2.4.-.-</ecNumber>
    </submittedName>
</protein>
<dbReference type="PANTHER" id="PTHR43179:SF12">
    <property type="entry name" value="GALACTOFURANOSYLTRANSFERASE GLFT2"/>
    <property type="match status" value="1"/>
</dbReference>
<accession>A0A448GWY4</accession>
<gene>
    <name evidence="5" type="primary">wbbL</name>
    <name evidence="5" type="ORF">NCTC10297_01245</name>
</gene>
<keyword evidence="3 5" id="KW-0808">Transferase</keyword>
<dbReference type="CDD" id="cd04186">
    <property type="entry name" value="GT_2_like_c"/>
    <property type="match status" value="1"/>
</dbReference>
<name>A0A448GWY4_9GAMM</name>
<dbReference type="GO" id="GO:0016757">
    <property type="term" value="F:glycosyltransferase activity"/>
    <property type="evidence" value="ECO:0007669"/>
    <property type="project" value="UniProtKB-KW"/>
</dbReference>
<dbReference type="Gene3D" id="3.90.550.10">
    <property type="entry name" value="Spore Coat Polysaccharide Biosynthesis Protein SpsA, Chain A"/>
    <property type="match status" value="1"/>
</dbReference>